<gene>
    <name evidence="2" type="ORF">O181_084460</name>
</gene>
<keyword evidence="3" id="KW-1185">Reference proteome</keyword>
<organism evidence="2 3">
    <name type="scientific">Austropuccinia psidii MF-1</name>
    <dbReference type="NCBI Taxonomy" id="1389203"/>
    <lineage>
        <taxon>Eukaryota</taxon>
        <taxon>Fungi</taxon>
        <taxon>Dikarya</taxon>
        <taxon>Basidiomycota</taxon>
        <taxon>Pucciniomycotina</taxon>
        <taxon>Pucciniomycetes</taxon>
        <taxon>Pucciniales</taxon>
        <taxon>Sphaerophragmiaceae</taxon>
        <taxon>Austropuccinia</taxon>
    </lineage>
</organism>
<protein>
    <submittedName>
        <fullName evidence="2">Uncharacterized protein</fullName>
    </submittedName>
</protein>
<dbReference type="AlphaFoldDB" id="A0A9Q3FVN9"/>
<feature type="compositionally biased region" description="Polar residues" evidence="1">
    <location>
        <begin position="25"/>
        <end position="35"/>
    </location>
</feature>
<comment type="caution">
    <text evidence="2">The sequence shown here is derived from an EMBL/GenBank/DDBJ whole genome shotgun (WGS) entry which is preliminary data.</text>
</comment>
<proteinExistence type="predicted"/>
<evidence type="ECO:0000313" key="3">
    <source>
        <dbReference type="Proteomes" id="UP000765509"/>
    </source>
</evidence>
<sequence length="95" mass="10585">MAPATLVHLATSLCLEPVTISRYQHSIQSRNSPDSQLEYPEVPSGVGASETWNSFPKGPSCLLHKNLLTLETNGPVQQHVFFPTKKKWHFEDLGL</sequence>
<accession>A0A9Q3FVN9</accession>
<dbReference type="EMBL" id="AVOT02049571">
    <property type="protein sequence ID" value="MBW0544745.1"/>
    <property type="molecule type" value="Genomic_DNA"/>
</dbReference>
<evidence type="ECO:0000256" key="1">
    <source>
        <dbReference type="SAM" id="MobiDB-lite"/>
    </source>
</evidence>
<dbReference type="Proteomes" id="UP000765509">
    <property type="component" value="Unassembled WGS sequence"/>
</dbReference>
<name>A0A9Q3FVN9_9BASI</name>
<feature type="region of interest" description="Disordered" evidence="1">
    <location>
        <begin position="25"/>
        <end position="44"/>
    </location>
</feature>
<reference evidence="2" key="1">
    <citation type="submission" date="2021-03" db="EMBL/GenBank/DDBJ databases">
        <title>Draft genome sequence of rust myrtle Austropuccinia psidii MF-1, a brazilian biotype.</title>
        <authorList>
            <person name="Quecine M.C."/>
            <person name="Pachon D.M.R."/>
            <person name="Bonatelli M.L."/>
            <person name="Correr F.H."/>
            <person name="Franceschini L.M."/>
            <person name="Leite T.F."/>
            <person name="Margarido G.R.A."/>
            <person name="Almeida C.A."/>
            <person name="Ferrarezi J.A."/>
            <person name="Labate C.A."/>
        </authorList>
    </citation>
    <scope>NUCLEOTIDE SEQUENCE</scope>
    <source>
        <strain evidence="2">MF-1</strain>
    </source>
</reference>
<evidence type="ECO:0000313" key="2">
    <source>
        <dbReference type="EMBL" id="MBW0544745.1"/>
    </source>
</evidence>